<feature type="transmembrane region" description="Helical" evidence="1">
    <location>
        <begin position="169"/>
        <end position="196"/>
    </location>
</feature>
<sequence>MKKVAFPVRYFMSAITPKAMFKGRRALNWLQMIIIFIFLNALMILPIPMFYAQQQTFNFHAFLPTSTSLLSRPELKQAAKSFRFDDNKLQNDQTQIIYQTKNTIIGINLSSKQLHQKKSALNLQKTQFIIQEQSRQFPAAYQVTDQVDPQRQITKFLKASWYRSNRGTIVMLMMFSVGLIVVGSNLLLVLGAAFFISLMKRNPKTSVKGFKEAMNITLNASFYGIIAAMFVGFIRFDFTLMFTIYSVFLALSVLAIYWRTRFSDQFIS</sequence>
<proteinExistence type="predicted"/>
<evidence type="ECO:0000313" key="3">
    <source>
        <dbReference type="Proteomes" id="UP001597191"/>
    </source>
</evidence>
<reference evidence="3" key="1">
    <citation type="journal article" date="2019" name="Int. J. Syst. Evol. Microbiol.">
        <title>The Global Catalogue of Microorganisms (GCM) 10K type strain sequencing project: providing services to taxonomists for standard genome sequencing and annotation.</title>
        <authorList>
            <consortium name="The Broad Institute Genomics Platform"/>
            <consortium name="The Broad Institute Genome Sequencing Center for Infectious Disease"/>
            <person name="Wu L."/>
            <person name="Ma J."/>
        </authorList>
    </citation>
    <scope>NUCLEOTIDE SEQUENCE [LARGE SCALE GENOMIC DNA]</scope>
    <source>
        <strain evidence="3">CCM 8937</strain>
    </source>
</reference>
<evidence type="ECO:0008006" key="4">
    <source>
        <dbReference type="Google" id="ProtNLM"/>
    </source>
</evidence>
<accession>A0ABW4BRH1</accession>
<evidence type="ECO:0000313" key="2">
    <source>
        <dbReference type="EMBL" id="MFD1411798.1"/>
    </source>
</evidence>
<keyword evidence="1" id="KW-0472">Membrane</keyword>
<gene>
    <name evidence="2" type="ORF">ACFQ4R_09400</name>
</gene>
<keyword evidence="1" id="KW-1133">Transmembrane helix</keyword>
<keyword evidence="1" id="KW-0812">Transmembrane</keyword>
<feature type="transmembrane region" description="Helical" evidence="1">
    <location>
        <begin position="216"/>
        <end position="234"/>
    </location>
</feature>
<dbReference type="Proteomes" id="UP001597191">
    <property type="component" value="Unassembled WGS sequence"/>
</dbReference>
<evidence type="ECO:0000256" key="1">
    <source>
        <dbReference type="SAM" id="Phobius"/>
    </source>
</evidence>
<dbReference type="RefSeq" id="WP_125649986.1">
    <property type="nucleotide sequence ID" value="NZ_JBHTOH010000088.1"/>
</dbReference>
<keyword evidence="3" id="KW-1185">Reference proteome</keyword>
<name>A0ABW4BRH1_9LACO</name>
<feature type="transmembrane region" description="Helical" evidence="1">
    <location>
        <begin position="240"/>
        <end position="258"/>
    </location>
</feature>
<protein>
    <recommendedName>
        <fullName evidence="4">Maltodextrose utilization protein MalA</fullName>
    </recommendedName>
</protein>
<dbReference type="EMBL" id="JBHTOH010000088">
    <property type="protein sequence ID" value="MFD1411798.1"/>
    <property type="molecule type" value="Genomic_DNA"/>
</dbReference>
<organism evidence="2 3">
    <name type="scientific">Lapidilactobacillus gannanensis</name>
    <dbReference type="NCBI Taxonomy" id="2486002"/>
    <lineage>
        <taxon>Bacteria</taxon>
        <taxon>Bacillati</taxon>
        <taxon>Bacillota</taxon>
        <taxon>Bacilli</taxon>
        <taxon>Lactobacillales</taxon>
        <taxon>Lactobacillaceae</taxon>
        <taxon>Lapidilactobacillus</taxon>
    </lineage>
</organism>
<comment type="caution">
    <text evidence="2">The sequence shown here is derived from an EMBL/GenBank/DDBJ whole genome shotgun (WGS) entry which is preliminary data.</text>
</comment>
<feature type="transmembrane region" description="Helical" evidence="1">
    <location>
        <begin position="29"/>
        <end position="51"/>
    </location>
</feature>